<dbReference type="EMBL" id="JAYKXP010000061">
    <property type="protein sequence ID" value="KAK7033597.1"/>
    <property type="molecule type" value="Genomic_DNA"/>
</dbReference>
<feature type="compositionally biased region" description="Low complexity" evidence="2">
    <location>
        <begin position="51"/>
        <end position="71"/>
    </location>
</feature>
<feature type="region of interest" description="Disordered" evidence="2">
    <location>
        <begin position="176"/>
        <end position="377"/>
    </location>
</feature>
<feature type="compositionally biased region" description="Low complexity" evidence="2">
    <location>
        <begin position="406"/>
        <end position="451"/>
    </location>
</feature>
<proteinExistence type="predicted"/>
<feature type="compositionally biased region" description="Polar residues" evidence="2">
    <location>
        <begin position="99"/>
        <end position="110"/>
    </location>
</feature>
<feature type="compositionally biased region" description="Low complexity" evidence="2">
    <location>
        <begin position="245"/>
        <end position="266"/>
    </location>
</feature>
<evidence type="ECO:0000256" key="2">
    <source>
        <dbReference type="SAM" id="MobiDB-lite"/>
    </source>
</evidence>
<feature type="compositionally biased region" description="Basic and acidic residues" evidence="2">
    <location>
        <begin position="478"/>
        <end position="492"/>
    </location>
</feature>
<feature type="compositionally biased region" description="Polar residues" evidence="2">
    <location>
        <begin position="224"/>
        <end position="244"/>
    </location>
</feature>
<feature type="coiled-coil region" evidence="1">
    <location>
        <begin position="140"/>
        <end position="174"/>
    </location>
</feature>
<keyword evidence="1" id="KW-0175">Coiled coil</keyword>
<feature type="compositionally biased region" description="Polar residues" evidence="2">
    <location>
        <begin position="72"/>
        <end position="87"/>
    </location>
</feature>
<feature type="compositionally biased region" description="Basic and acidic residues" evidence="2">
    <location>
        <begin position="319"/>
        <end position="329"/>
    </location>
</feature>
<feature type="compositionally biased region" description="Low complexity" evidence="2">
    <location>
        <begin position="1"/>
        <end position="14"/>
    </location>
</feature>
<feature type="compositionally biased region" description="Polar residues" evidence="2">
    <location>
        <begin position="176"/>
        <end position="188"/>
    </location>
</feature>
<feature type="compositionally biased region" description="Polar residues" evidence="2">
    <location>
        <begin position="461"/>
        <end position="471"/>
    </location>
</feature>
<feature type="region of interest" description="Disordered" evidence="2">
    <location>
        <begin position="406"/>
        <end position="501"/>
    </location>
</feature>
<evidence type="ECO:0000256" key="1">
    <source>
        <dbReference type="SAM" id="Coils"/>
    </source>
</evidence>
<organism evidence="3 4">
    <name type="scientific">Paramarasmius palmivorus</name>
    <dbReference type="NCBI Taxonomy" id="297713"/>
    <lineage>
        <taxon>Eukaryota</taxon>
        <taxon>Fungi</taxon>
        <taxon>Dikarya</taxon>
        <taxon>Basidiomycota</taxon>
        <taxon>Agaricomycotina</taxon>
        <taxon>Agaricomycetes</taxon>
        <taxon>Agaricomycetidae</taxon>
        <taxon>Agaricales</taxon>
        <taxon>Marasmiineae</taxon>
        <taxon>Marasmiaceae</taxon>
        <taxon>Paramarasmius</taxon>
    </lineage>
</organism>
<feature type="region of interest" description="Disordered" evidence="2">
    <location>
        <begin position="1"/>
        <end position="127"/>
    </location>
</feature>
<evidence type="ECO:0000313" key="4">
    <source>
        <dbReference type="Proteomes" id="UP001383192"/>
    </source>
</evidence>
<comment type="caution">
    <text evidence="3">The sequence shown here is derived from an EMBL/GenBank/DDBJ whole genome shotgun (WGS) entry which is preliminary data.</text>
</comment>
<accession>A0AAW0C2E5</accession>
<gene>
    <name evidence="3" type="ORF">VNI00_012834</name>
</gene>
<sequence>MLSNSTPPTSSYTPNAKPINTSKRASYQGPRPLHLLDGTASPTSPIPRSPISPALSNSSRPNNSRRQSSISYNTPSSPLTRSASLGANSHRHSFPGVSPASSSGTKTPVTQLKDRERSTTGPASDVLTLAEKHRDLLHFIAQKESKCLELRTQLEAHEKELAELKKKWERIVSRGFQKSQSLSGSPNPSLIDPNNPAAVLDGIKGFFGLATPTSPVPPSAADLDQSTPRSNTFSVQSKANAHTPSSSTSTSTSRSSARYSQSSQSSIGDVPEELEPPSAPKRRRPEDILIVNDTGATPLVSPNSEFTAYFGDGRCRRRTSAEGSRKSLEEEFGDFQSGKVEKLNQPETKSTDWNSRKSSKRMSLPVITPNDMSNVSSWVGTVGKTISKHPTAKRASILLSDVVQALTSPDSTSSPQTTSLLDEEIPSLSTTTLKPMLSPSPSPSSSMILKPKPAPSLPAKTSNSASLTLKPSLTRRASAKDRNSKKTQKETKVDDDDEWNW</sequence>
<dbReference type="Proteomes" id="UP001383192">
    <property type="component" value="Unassembled WGS sequence"/>
</dbReference>
<keyword evidence="4" id="KW-1185">Reference proteome</keyword>
<name>A0AAW0C2E5_9AGAR</name>
<dbReference type="AlphaFoldDB" id="A0AAW0C2E5"/>
<evidence type="ECO:0000313" key="3">
    <source>
        <dbReference type="EMBL" id="KAK7033597.1"/>
    </source>
</evidence>
<reference evidence="3 4" key="1">
    <citation type="submission" date="2024-01" db="EMBL/GenBank/DDBJ databases">
        <title>A draft genome for a cacao thread blight-causing isolate of Paramarasmius palmivorus.</title>
        <authorList>
            <person name="Baruah I.K."/>
            <person name="Bukari Y."/>
            <person name="Amoako-Attah I."/>
            <person name="Meinhardt L.W."/>
            <person name="Bailey B.A."/>
            <person name="Cohen S.P."/>
        </authorList>
    </citation>
    <scope>NUCLEOTIDE SEQUENCE [LARGE SCALE GENOMIC DNA]</scope>
    <source>
        <strain evidence="3 4">GH-12</strain>
    </source>
</reference>
<protein>
    <submittedName>
        <fullName evidence="3">Uncharacterized protein</fullName>
    </submittedName>
</protein>